<name>A0A6G8R2G5_9CAUD</name>
<evidence type="ECO:0000313" key="1">
    <source>
        <dbReference type="EMBL" id="QIN94384.1"/>
    </source>
</evidence>
<proteinExistence type="predicted"/>
<dbReference type="EMBL" id="MT024868">
    <property type="protein sequence ID" value="QIN94384.1"/>
    <property type="molecule type" value="Genomic_DNA"/>
</dbReference>
<evidence type="ECO:0000313" key="2">
    <source>
        <dbReference type="Proteomes" id="UP000500909"/>
    </source>
</evidence>
<organism evidence="1 2">
    <name type="scientific">Arthrobacter phage Abba</name>
    <dbReference type="NCBI Taxonomy" id="2713256"/>
    <lineage>
        <taxon>Viruses</taxon>
        <taxon>Duplodnaviria</taxon>
        <taxon>Heunggongvirae</taxon>
        <taxon>Uroviricota</taxon>
        <taxon>Caudoviricetes</taxon>
        <taxon>Berryhillviridae</taxon>
        <taxon>Ayohtrevirus</taxon>
        <taxon>Ayohtrevirus abba</taxon>
    </lineage>
</organism>
<reference evidence="1 2" key="1">
    <citation type="submission" date="2020-02" db="EMBL/GenBank/DDBJ databases">
        <authorList>
            <person name="Bojorquez D.A."/>
            <person name="Alcantara J.K.D.L."/>
            <person name="Arambulo J.M.L."/>
            <person name="Budzinski C.A."/>
            <person name="Campbell G.A."/>
            <person name="Dosanjh M.K."/>
            <person name="Gallardo M.A."/>
            <person name="Huang C."/>
            <person name="Nguyen N."/>
            <person name="Yee O.M."/>
            <person name="Ngo R.T."/>
            <person name="Kapinos A."/>
            <person name="Freise A.C."/>
            <person name="Reddi K."/>
            <person name="Moberg-Parker J."/>
            <person name="Garlena R.A."/>
            <person name="Russell D.A."/>
            <person name="Pope W.H."/>
            <person name="Jacobs-Sera D."/>
            <person name="Hatfull G.F."/>
        </authorList>
    </citation>
    <scope>NUCLEOTIDE SEQUENCE [LARGE SCALE GENOMIC DNA]</scope>
</reference>
<dbReference type="KEGG" id="vg:55816776"/>
<dbReference type="RefSeq" id="YP_009887321.1">
    <property type="nucleotide sequence ID" value="NC_049498.1"/>
</dbReference>
<dbReference type="GeneID" id="55816776"/>
<protein>
    <submittedName>
        <fullName evidence="1">Uncharacterized protein</fullName>
    </submittedName>
</protein>
<keyword evidence="2" id="KW-1185">Reference proteome</keyword>
<sequence>MKKLTVVFNQMNNVAAIPNLWVRDSGRGSVGVKIAQHAHPLMKGKAFFVDWASDSEGALVDAKQKALVPFEIVSGYHS</sequence>
<dbReference type="Proteomes" id="UP000500909">
    <property type="component" value="Segment"/>
</dbReference>
<accession>A0A6G8R2G5</accession>
<gene>
    <name evidence="1" type="primary">55</name>
    <name evidence="1" type="ORF">SEA_ABBA_55</name>
</gene>